<name>A0A927CTC8_9BACI</name>
<evidence type="ECO:0000313" key="1">
    <source>
        <dbReference type="EMBL" id="MBD3106849.1"/>
    </source>
</evidence>
<dbReference type="AlphaFoldDB" id="A0A927CTC8"/>
<dbReference type="RefSeq" id="WP_190996393.1">
    <property type="nucleotide sequence ID" value="NZ_JACXSI010000001.1"/>
</dbReference>
<dbReference type="InterPro" id="IPR025613">
    <property type="entry name" value="YlbE"/>
</dbReference>
<protein>
    <submittedName>
        <fullName evidence="1">YlbE-like family protein</fullName>
    </submittedName>
</protein>
<accession>A0A927CTC8</accession>
<sequence length="79" mass="9414">MRQDVFDFIKGNQDYLNYIRLQPMWYRKLSRNPQLMEEMGIEATYHFEKSIPQRVNKLTNGVQVASIMLNMLQGMNNKS</sequence>
<evidence type="ECO:0000313" key="2">
    <source>
        <dbReference type="Proteomes" id="UP000602076"/>
    </source>
</evidence>
<gene>
    <name evidence="1" type="ORF">IEO70_00465</name>
</gene>
<organism evidence="1 2">
    <name type="scientific">Peribacillus faecalis</name>
    <dbReference type="NCBI Taxonomy" id="2772559"/>
    <lineage>
        <taxon>Bacteria</taxon>
        <taxon>Bacillati</taxon>
        <taxon>Bacillota</taxon>
        <taxon>Bacilli</taxon>
        <taxon>Bacillales</taxon>
        <taxon>Bacillaceae</taxon>
        <taxon>Peribacillus</taxon>
    </lineage>
</organism>
<dbReference type="Proteomes" id="UP000602076">
    <property type="component" value="Unassembled WGS sequence"/>
</dbReference>
<proteinExistence type="predicted"/>
<dbReference type="Pfam" id="PF14003">
    <property type="entry name" value="YlbE"/>
    <property type="match status" value="1"/>
</dbReference>
<dbReference type="EMBL" id="JACXSI010000001">
    <property type="protein sequence ID" value="MBD3106849.1"/>
    <property type="molecule type" value="Genomic_DNA"/>
</dbReference>
<reference evidence="1" key="1">
    <citation type="submission" date="2020-09" db="EMBL/GenBank/DDBJ databases">
        <title>Bacillus faecalis sp. nov., a moderately halophilic bacterium isolated from cow faeces.</title>
        <authorList>
            <person name="Jiang L."/>
            <person name="Lee J."/>
        </authorList>
    </citation>
    <scope>NUCLEOTIDE SEQUENCE</scope>
    <source>
        <strain evidence="1">AGMB 02131</strain>
    </source>
</reference>
<keyword evidence="2" id="KW-1185">Reference proteome</keyword>
<comment type="caution">
    <text evidence="1">The sequence shown here is derived from an EMBL/GenBank/DDBJ whole genome shotgun (WGS) entry which is preliminary data.</text>
</comment>